<feature type="domain" description="HYR" evidence="2">
    <location>
        <begin position="2078"/>
        <end position="2163"/>
    </location>
</feature>
<keyword evidence="1" id="KW-0677">Repeat</keyword>
<feature type="domain" description="HYR" evidence="2">
    <location>
        <begin position="1991"/>
        <end position="2077"/>
    </location>
</feature>
<dbReference type="Pfam" id="PF13573">
    <property type="entry name" value="SprB"/>
    <property type="match status" value="8"/>
</dbReference>
<feature type="domain" description="HYR" evidence="2">
    <location>
        <begin position="3859"/>
        <end position="3955"/>
    </location>
</feature>
<proteinExistence type="predicted"/>
<feature type="domain" description="HYR" evidence="2">
    <location>
        <begin position="3305"/>
        <end position="3398"/>
    </location>
</feature>
<dbReference type="InterPro" id="IPR025667">
    <property type="entry name" value="SprB_repeat"/>
</dbReference>
<dbReference type="RefSeq" id="WP_343333474.1">
    <property type="nucleotide sequence ID" value="NZ_JAPOHD010000027.1"/>
</dbReference>
<dbReference type="PANTHER" id="PTHR24273:SF32">
    <property type="entry name" value="HYALIN"/>
    <property type="match status" value="1"/>
</dbReference>
<protein>
    <submittedName>
        <fullName evidence="3">HYR domain-containing protein</fullName>
    </submittedName>
</protein>
<evidence type="ECO:0000259" key="2">
    <source>
        <dbReference type="PROSITE" id="PS50825"/>
    </source>
</evidence>
<dbReference type="InterPro" id="IPR003410">
    <property type="entry name" value="HYR_dom"/>
</dbReference>
<accession>A0A9X3F7B8</accession>
<comment type="caution">
    <text evidence="3">The sequence shown here is derived from an EMBL/GenBank/DDBJ whole genome shotgun (WGS) entry which is preliminary data.</text>
</comment>
<evidence type="ECO:0000313" key="4">
    <source>
        <dbReference type="Proteomes" id="UP001145087"/>
    </source>
</evidence>
<reference evidence="3" key="1">
    <citation type="submission" date="2022-11" db="EMBL/GenBank/DDBJ databases">
        <title>Marilongibacter aestuarii gen. nov., sp. nov., isolated from tidal flat sediment.</title>
        <authorList>
            <person name="Jiayan W."/>
        </authorList>
    </citation>
    <scope>NUCLEOTIDE SEQUENCE</scope>
    <source>
        <strain evidence="3">Z1-6</strain>
    </source>
</reference>
<dbReference type="InterPro" id="IPR013783">
    <property type="entry name" value="Ig-like_fold"/>
</dbReference>
<feature type="domain" description="HYR" evidence="2">
    <location>
        <begin position="1738"/>
        <end position="1822"/>
    </location>
</feature>
<feature type="domain" description="HYR" evidence="2">
    <location>
        <begin position="2314"/>
        <end position="2400"/>
    </location>
</feature>
<dbReference type="Pfam" id="PF02494">
    <property type="entry name" value="HYR"/>
    <property type="match status" value="11"/>
</dbReference>
<feature type="domain" description="HYR" evidence="2">
    <location>
        <begin position="1562"/>
        <end position="1653"/>
    </location>
</feature>
<evidence type="ECO:0000256" key="1">
    <source>
        <dbReference type="ARBA" id="ARBA00022737"/>
    </source>
</evidence>
<gene>
    <name evidence="3" type="ORF">OU798_12360</name>
</gene>
<feature type="domain" description="HYR" evidence="2">
    <location>
        <begin position="139"/>
        <end position="225"/>
    </location>
</feature>
<dbReference type="PANTHER" id="PTHR24273">
    <property type="entry name" value="FI04643P-RELATED"/>
    <property type="match status" value="1"/>
</dbReference>
<feature type="domain" description="HYR" evidence="2">
    <location>
        <begin position="3487"/>
        <end position="3583"/>
    </location>
</feature>
<dbReference type="Proteomes" id="UP001145087">
    <property type="component" value="Unassembled WGS sequence"/>
</dbReference>
<feature type="domain" description="HYR" evidence="2">
    <location>
        <begin position="3956"/>
        <end position="4046"/>
    </location>
</feature>
<name>A0A9X3F7B8_9BACT</name>
<sequence length="4410" mass="463255">MTKLQHNQTLRIALFILAAVTAVLMEPASVNGTVLSSNLIQASSNDNQNALLCPEDISTYTDLNSCAAVISSGLNLEDPDGNIATLSWQLTGATEDHSTNSGINQLKSYAFNEGTTVVTYQGKDRYNNSIYCTFTVTVADNQVPRLETTFENITVEADQGDCNAFVSWPEPLVADNCVSADQILITANYNSGTSFPVGTTEVLYLVSDGVELNDETYQFTVTVTDEEAPEIFAPQAVHIQCGDAVPDALTSWQQFFEAGGMAFDNCNIDYSSFKYAGQKSNGIRCPYTITRTYSIADGYGNVSEVEHLIYVGEEEVVEAEPVVGLKSAMAECTLIHSGNWNVDSIWSCGSAPTSTDNVTIPDGYTVTVDAAAVCQNLTIASGGTLNHGGSLATTLQVYGNWTNNGTYNGGTNGVVEFTGSNPATINGTTNFEGLIVNKGGGLSTTLTINGNVTVLSSGLLTMTSGLVTVPGSSSFTVNPSIGLDIDQFAGFDVTGGSLTTGNFTITNEGLIRISSGSTVSFGTASGNEVHMQTDGAFIVTGGTVDIAGRLYNSAAGTLDPDGLNLTSGISISGGIITLATAGNGLSSTGSLHVTSAGNFDFTGGTIVFENPSTASTELDLGLIDGGGTKNTTGGTFQFGNASTPAGSTFNISSEIALDRITSSANADLVLESDLLVNDLALNSATTIDLNGNALQLGVTGTGIYTFPISDASGNSIPVVVNLSSASSFTSAYIEVLTTDSKHSSNQNITSYFDRFWELNFVGIASPGYSLDANFTNGDLVNGPSNLVVGSYASGWSRISGATIGGNSLNLSNTSSSLVFTALDAPTVSITNVEPVEICYGDAVTINTTASADPVASYSWNPTLNLDLTDPANPVASPLSTTTYTVTLTDGNGLTATDNITVNVNPQLTTTGIESKAVSCFGGTDGEATVTPSGGSAPYTITPTPTGLIAGTHTFTVTDDNGCTTTVDVTITQPAAALTATGVESLAVSCFGGNDGEATITPSGGTLPYTITPAQTGLSAGTHTFTVTDDNGCTTSVDVTITQPAVALTATGVESQAVSCFGGNDGEATINPSGGTSPYTITPAQTGLTAGTHTFTVTDDNGCTTTVDVTITQPAAALTATGVESQAVSCFGGNDGEATITPSGGTLPYTITPAQTGLTAGTHTFTVTDANGCTTTVDVTITQPAAALTATGVESQAVSCFGGNDGEATITPSGGTLPYTITPAQTGLTAGTHTFTVTDANGCTTTVDVTITQPAAALTATGVESQAVSCFGGNDGEATITPSGGTLPYTITPAQIGLSAGTYTFMVADANGCTTTVNVTITQPAAALTATGVESQAVSCFGGNDGEATITPSGGTLPYTITPAQTGLTAGTHTFTVTDANGCTTTVDVTITQPAASLLISLTSQNDVICSYDSDGAIDITVSGGTPGYSYFWTTTGGSGLSATAEDQSGLTAGTYTVVVTDANNCSATTTIIIDITDSEAPVITCPGDISIGTDDGVCNAFVTLDPATATDNCINDVVITNNGTGSDDAYASGTYAVGTTTITFAATDYNNSSTCTTRVTVYDDEGPVITDCPVQTTVVVYNNPGTCFGNATWTEPTKPSSDNCTNNKNQISWSEPSQNPGDLFPFPVGKTTLEYIAGDPSGNFTVCAIDIIVLDGDDPVISNCPANIVESVEPGECYAIVDWTAPTATDGCSDVTTLLSNFSPLDTFYTGTTTVTYTATDTSGNEEACLFTVTVADNEAPVIAGCPVDITQDNDAGECDAVVTWAEPTATDNCTSEAALIWTKSHSPGDVFPIGTTTVNYSVEDAVGNTSLVCSFDVIINDAEPAVLTAPADITVSATANQCNASVTLPFAVFTDNCPSQNSMANSYNGGGRNASDVYPVGTTQVIYTITDFNGTVLRDTTLVTVADDEKPVLNCPGNITVAAANNSCEANVSVVANYTDNCAVDTIYNDFNNGGANAGGQYLVGTTTVTFTAVDASGNTSTCSVNVTVLDNQDPEITCPANISQNVDAGGCTAFVSVPLPTTTDNCAVDTVYNDYNSGGGDASDTYSIGTTTVIYTVLDESGNATTCSMNITIKDSIAPEINCPGDVTQTADPGECQANVTGLIATLAGDNCNDGTITNDYNSGGANASGVYPVGTTAVLFTATDAAGNTDTCSVKVTITDDEAPTPDVAALNDVWGDVCETTTVNAPTATDNCDGVVTAYTDSTATFDAVGDYLITWVYVSNDDTTRQDQNVYIRSAGPPTPDDDNLPTVTGQCEATIAPPYPKAKSSCNANVDGVNLDPLTYTTQGTHIVTWMYATASDTTYQTQVVIVKDTEDPVITCPAAVNTYAGIDSCEAYVAFDTASATDNCLPFTITNNYTTGGSDASGIYPIGSTTVTYTATDSVGNFSTCTVDITVIDSQAPEVTCPGDIEVAANSSGGCDANISGIVATATDNCSVAGITNSYNNGGSNAGGIYPLGTTSVTFYAYDAEGNVDSCSFNVTVTDTVPPQINCPANVQVPNDPDECYAIVSLSEVTSVGDCSEVIITNDYNNGGANASDTFYLGTTTITFSVSDTAGNTGNTCSFDVTVYDSEAPEPFTIAPIFSQCAVSPDPPIAIDNCNDTIWGTTPVEFPYGVTGTSQITWTFIDSAGNYSTELQNVSILDNTSPVWDDPNFFVSSLNRECHEDLSPTATGIPTATDNCALASVIWQDSIITAIAGNCPGNYRIERKWTATDSTGNFRSDIQTINVSDNTDPVIICHDTTVPDPNGIWAPDILRGIELYDNCGIDTIFLVDEYYKFNDDGVAGFCPDTVWREYIVYDQCGRTSNCTQVIAVASPGDCQVCQDTVPYRLADLNGAPDSLWVLDEKFLTREGACCTHVDGNTAWGCMSFNVYLDEHAVGLIFDVKNPAPSGVEYYRVDCGPLVPLGGLICLAGGQFYTVTFCKPGEDKPIYSIQSVAGAITTDSLTTRADVECFGDLHVTGLIPSTINWSVKYPVGRDDLLRYLDTTDIENPVFRPDSVTPALIVYEVCGDLIGNPECDGEPMPPACGDVVVNVLPPVKINLDVDLTTICSDDIPSINAELPFEDPSLEYSFQWYDGPDGTGTVVSTLRGYQPPGEGTYSVVVTEITSGVGCSSDLTNFNIAFDTTGPVLLLPPDTLFLDCSQSDFETVIVNWITTAQAFEYADSTASIEVFNNYLAFTPSCGHSEPIYFWAYDICGNQTLDSAYIVIQDDIAPIIQIEASDQIVDCNALDKNSHPDYIAWLDNHGGATATDDCEQPDSLIWTNDAADQIWVGNGARDSITVTFTVADKCGNSDQTTATFTIIDDVPPVITCPGDFEDIIAQDSCSVSTLDLDSVFAVDQCSEPTLEWIMTGATVGSGTGQVIDELFNVGQTTVHYTAIDGAGLTDTCSFVVWVKHLNPPTSNITCPTDSVWAVADADCYADVLLDTVGWVDPCNELDSIWNNSPYRTSASDASGRYPIGVTDFTWYILDVSDNIDSCNVTVIVDDETAPYFLTCPNDTLEDIVDPLECDITDFNLVAPTWEVGCGADLRWELSGATTGSGTDVIDPSVVAFNVGITTITYILEDPSGNADTCIFWAWAKHVDFPTSNITCPTDSVWAQADPTSCDIYVPLDTVEWIDPCNELDSIWNNSPFRTSASDASGTYPIGVHDFTWYILDVSDNIDSCNVTVIVEDVDAPQFLTCPNDTLEDIVDPLECDIADFNLDDPTWDVGCGADLRWELSGATSGNGIDLIDPSVVTFNVGITTITYILEDPAGNADTCIFWAWAKHVDFPTSNITCPTDSIWATADPLSCDVFVPLDTVIWTDPCNEIDSIWNDSPYRTSPSDASGTYPIGVHDFTWYILDVSKNIVTCDVTVIVEDITAPQFLTCPQDTMVDIVDPVECDIDNFDLVDPTWNVGCGADLRWELSGATTGSGTGLIDPSVVLFNVGITDILYILEDPSGNADSCSMVAWAKHVDFPTTTLTCPPASVTETVDPDFCDKYVTLDTVVWTDPCNELDSIWNNSPYRTSPSDASGDYPIGVTPFTWYITDVSGNIDSCNVTVTILDLMPVLDCPDDITDQADFDKPYASGIDVPIPYFYDNCDSILTWTVSGATSFAELETDTLEDGIYVVHSPDTFNIGTTTIHYRFEDGHGNWDSCSFNIIVTGPPEIECPPSDTLYLDNSGCTYPFYPDEATLIEGVQPIDWTWTLENPDGSTITGSSRTPDDGPDPLPIVSAPPNEYDFELGTTTITWTAKNVSGADTCGHHILVLDTVPPTLDADPYTDCVDMIEFAIYNPTNPNPEYHQTDPNLEKSPSPDYSTFYAGETYLDLTSLEDNCCDSLSMVNNLEWRIDFVNTIHPITGAAIVNPSISGTGQPSTYGSNIPLWGDGVDYTTLVHSITYWVTDCNGNLSEEIVRPLTITPRPQIIKQN</sequence>
<keyword evidence="4" id="KW-1185">Reference proteome</keyword>
<feature type="domain" description="HYR" evidence="2">
    <location>
        <begin position="1654"/>
        <end position="1737"/>
    </location>
</feature>
<feature type="domain" description="HYR" evidence="2">
    <location>
        <begin position="2485"/>
        <end position="2572"/>
    </location>
</feature>
<feature type="domain" description="HYR" evidence="2">
    <location>
        <begin position="1907"/>
        <end position="1990"/>
    </location>
</feature>
<dbReference type="Gene3D" id="2.60.40.10">
    <property type="entry name" value="Immunoglobulins"/>
    <property type="match status" value="1"/>
</dbReference>
<feature type="domain" description="HYR" evidence="2">
    <location>
        <begin position="3673"/>
        <end position="3769"/>
    </location>
</feature>
<evidence type="ECO:0000313" key="3">
    <source>
        <dbReference type="EMBL" id="MCY1721142.1"/>
    </source>
</evidence>
<dbReference type="PROSITE" id="PS50825">
    <property type="entry name" value="HYR"/>
    <property type="match status" value="14"/>
</dbReference>
<dbReference type="EMBL" id="JAPOHD010000027">
    <property type="protein sequence ID" value="MCY1721142.1"/>
    <property type="molecule type" value="Genomic_DNA"/>
</dbReference>
<organism evidence="3 4">
    <name type="scientific">Draconibacterium aestuarii</name>
    <dbReference type="NCBI Taxonomy" id="2998507"/>
    <lineage>
        <taxon>Bacteria</taxon>
        <taxon>Pseudomonadati</taxon>
        <taxon>Bacteroidota</taxon>
        <taxon>Bacteroidia</taxon>
        <taxon>Marinilabiliales</taxon>
        <taxon>Prolixibacteraceae</taxon>
        <taxon>Draconibacterium</taxon>
    </lineage>
</organism>